<gene>
    <name evidence="1" type="ORF">V5E97_09855</name>
</gene>
<dbReference type="RefSeq" id="WP_406699170.1">
    <property type="nucleotide sequence ID" value="NZ_CP155447.1"/>
</dbReference>
<accession>A0AAU7CLP0</accession>
<dbReference type="Gene3D" id="2.20.28.160">
    <property type="match status" value="1"/>
</dbReference>
<sequence length="167" mass="18430">MLSVTCPNCSKAGQIPEHFAGRRIKCGECGSRFEVTPFDPPDFDKLIDEPVPDLILDLVAENADKLTPPMDDVGALPDSLKTVEDHAPPFLPQDSRSVNEAPMNKKWEYKVLTQKDKWFSGKFDPAKLEEAMNAYAGQGWRVIAATTASIPGFVGGNRDELIVVLER</sequence>
<organism evidence="1">
    <name type="scientific">Singulisphaera sp. Ch08</name>
    <dbReference type="NCBI Taxonomy" id="3120278"/>
    <lineage>
        <taxon>Bacteria</taxon>
        <taxon>Pseudomonadati</taxon>
        <taxon>Planctomycetota</taxon>
        <taxon>Planctomycetia</taxon>
        <taxon>Isosphaerales</taxon>
        <taxon>Isosphaeraceae</taxon>
        <taxon>Singulisphaera</taxon>
    </lineage>
</organism>
<name>A0AAU7CLP0_9BACT</name>
<dbReference type="InterPro" id="IPR025234">
    <property type="entry name" value="YjzH-like"/>
</dbReference>
<reference evidence="1" key="1">
    <citation type="submission" date="2024-05" db="EMBL/GenBank/DDBJ databases">
        <title>Planctomycetes of the genus Singulisphaera possess chitinolytic capabilities.</title>
        <authorList>
            <person name="Ivanova A."/>
        </authorList>
    </citation>
    <scope>NUCLEOTIDE SEQUENCE</scope>
    <source>
        <strain evidence="1">Ch08T</strain>
    </source>
</reference>
<proteinExistence type="predicted"/>
<protein>
    <submittedName>
        <fullName evidence="1">DUF4177 domain-containing protein</fullName>
    </submittedName>
</protein>
<evidence type="ECO:0000313" key="1">
    <source>
        <dbReference type="EMBL" id="XBH06319.1"/>
    </source>
</evidence>
<dbReference type="EMBL" id="CP155447">
    <property type="protein sequence ID" value="XBH06319.1"/>
    <property type="molecule type" value="Genomic_DNA"/>
</dbReference>
<dbReference type="Pfam" id="PF13783">
    <property type="entry name" value="DUF4177"/>
    <property type="match status" value="1"/>
</dbReference>
<dbReference type="AlphaFoldDB" id="A0AAU7CLP0"/>